<protein>
    <recommendedName>
        <fullName evidence="4">YxjI</fullName>
    </recommendedName>
</protein>
<evidence type="ECO:0000313" key="2">
    <source>
        <dbReference type="EMBL" id="MSU01994.1"/>
    </source>
</evidence>
<accession>A0A6N7XZI6</accession>
<comment type="similarity">
    <text evidence="1">Belongs to the LOR family.</text>
</comment>
<comment type="caution">
    <text evidence="2">The sequence shown here is derived from an EMBL/GenBank/DDBJ whole genome shotgun (WGS) entry which is preliminary data.</text>
</comment>
<evidence type="ECO:0000313" key="3">
    <source>
        <dbReference type="Proteomes" id="UP000469523"/>
    </source>
</evidence>
<organism evidence="2 3">
    <name type="scientific">Tissierella pigra</name>
    <dbReference type="NCBI Taxonomy" id="2607614"/>
    <lineage>
        <taxon>Bacteria</taxon>
        <taxon>Bacillati</taxon>
        <taxon>Bacillota</taxon>
        <taxon>Tissierellia</taxon>
        <taxon>Tissierellales</taxon>
        <taxon>Tissierellaceae</taxon>
        <taxon>Tissierella</taxon>
    </lineage>
</organism>
<name>A0A6N7XZI6_9FIRM</name>
<dbReference type="PANTHER" id="PTHR31087">
    <property type="match status" value="1"/>
</dbReference>
<evidence type="ECO:0008006" key="4">
    <source>
        <dbReference type="Google" id="ProtNLM"/>
    </source>
</evidence>
<reference evidence="2 3" key="1">
    <citation type="submission" date="2019-09" db="EMBL/GenBank/DDBJ databases">
        <title>In-depth cultivation of the pig gut microbiome towards novel bacterial diversity and tailored functional studies.</title>
        <authorList>
            <person name="Wylensek D."/>
            <person name="Hitch T.C.A."/>
            <person name="Clavel T."/>
        </authorList>
    </citation>
    <scope>NUCLEOTIDE SEQUENCE [LARGE SCALE GENOMIC DNA]</scope>
    <source>
        <strain evidence="2 3">WCA3-693-APC-4?</strain>
    </source>
</reference>
<dbReference type="EMBL" id="VUNQ01000022">
    <property type="protein sequence ID" value="MSU01994.1"/>
    <property type="molecule type" value="Genomic_DNA"/>
</dbReference>
<dbReference type="Proteomes" id="UP000469523">
    <property type="component" value="Unassembled WGS sequence"/>
</dbReference>
<dbReference type="InterPro" id="IPR007612">
    <property type="entry name" value="LOR"/>
</dbReference>
<evidence type="ECO:0000256" key="1">
    <source>
        <dbReference type="ARBA" id="ARBA00005437"/>
    </source>
</evidence>
<gene>
    <name evidence="2" type="ORF">FYJ83_10990</name>
</gene>
<dbReference type="Pfam" id="PF04525">
    <property type="entry name" value="LOR"/>
    <property type="match status" value="1"/>
</dbReference>
<dbReference type="InterPro" id="IPR025659">
    <property type="entry name" value="Tubby-like_C"/>
</dbReference>
<proteinExistence type="inferred from homology"/>
<sequence length="161" mass="19041">MRYLIKERIFSFSDSFTINDENGRPFYEIVGKILSIGNKLNLYDMEGRNLFYIEQKIFRFLPEYNIYEGDNLVAKVQKEFTFFKPKFTIDSFYGNFTIDGDILAYNFNIIKDGRPIAWISKKFLSFSDTYSVDISDEENQPFILALVIVLDQVFHDNRNNN</sequence>
<dbReference type="AlphaFoldDB" id="A0A6N7XZI6"/>
<dbReference type="SUPFAM" id="SSF54518">
    <property type="entry name" value="Tubby C-terminal domain-like"/>
    <property type="match status" value="1"/>
</dbReference>
<dbReference type="Gene3D" id="2.40.160.200">
    <property type="entry name" value="LURP1-related"/>
    <property type="match status" value="1"/>
</dbReference>
<dbReference type="RefSeq" id="WP_154440570.1">
    <property type="nucleotide sequence ID" value="NZ_VUNQ01000022.1"/>
</dbReference>
<dbReference type="InterPro" id="IPR038595">
    <property type="entry name" value="LOR_sf"/>
</dbReference>
<dbReference type="PANTHER" id="PTHR31087:SF161">
    <property type="entry name" value="TUBBY C 2 FAMILY PROTEIN"/>
    <property type="match status" value="1"/>
</dbReference>
<keyword evidence="3" id="KW-1185">Reference proteome</keyword>